<accession>A0A811NV82</accession>
<reference evidence="2" key="1">
    <citation type="submission" date="2020-10" db="EMBL/GenBank/DDBJ databases">
        <authorList>
            <person name="Han B."/>
            <person name="Lu T."/>
            <person name="Zhao Q."/>
            <person name="Huang X."/>
            <person name="Zhao Y."/>
        </authorList>
    </citation>
    <scope>NUCLEOTIDE SEQUENCE</scope>
</reference>
<proteinExistence type="predicted"/>
<protein>
    <submittedName>
        <fullName evidence="2">Uncharacterized protein</fullName>
    </submittedName>
</protein>
<feature type="compositionally biased region" description="Low complexity" evidence="1">
    <location>
        <begin position="56"/>
        <end position="69"/>
    </location>
</feature>
<evidence type="ECO:0000313" key="2">
    <source>
        <dbReference type="EMBL" id="CAD6230723.1"/>
    </source>
</evidence>
<dbReference type="Proteomes" id="UP000604825">
    <property type="component" value="Unassembled WGS sequence"/>
</dbReference>
<keyword evidence="3" id="KW-1185">Reference proteome</keyword>
<comment type="caution">
    <text evidence="2">The sequence shown here is derived from an EMBL/GenBank/DDBJ whole genome shotgun (WGS) entry which is preliminary data.</text>
</comment>
<feature type="region of interest" description="Disordered" evidence="1">
    <location>
        <begin position="50"/>
        <end position="73"/>
    </location>
</feature>
<evidence type="ECO:0000313" key="3">
    <source>
        <dbReference type="Proteomes" id="UP000604825"/>
    </source>
</evidence>
<name>A0A811NV82_9POAL</name>
<gene>
    <name evidence="2" type="ORF">NCGR_LOCUS20948</name>
</gene>
<dbReference type="EMBL" id="CAJGYO010000005">
    <property type="protein sequence ID" value="CAD6230723.1"/>
    <property type="molecule type" value="Genomic_DNA"/>
</dbReference>
<dbReference type="AlphaFoldDB" id="A0A811NV82"/>
<organism evidence="2 3">
    <name type="scientific">Miscanthus lutarioriparius</name>
    <dbReference type="NCBI Taxonomy" id="422564"/>
    <lineage>
        <taxon>Eukaryota</taxon>
        <taxon>Viridiplantae</taxon>
        <taxon>Streptophyta</taxon>
        <taxon>Embryophyta</taxon>
        <taxon>Tracheophyta</taxon>
        <taxon>Spermatophyta</taxon>
        <taxon>Magnoliopsida</taxon>
        <taxon>Liliopsida</taxon>
        <taxon>Poales</taxon>
        <taxon>Poaceae</taxon>
        <taxon>PACMAD clade</taxon>
        <taxon>Panicoideae</taxon>
        <taxon>Andropogonodae</taxon>
        <taxon>Andropogoneae</taxon>
        <taxon>Saccharinae</taxon>
        <taxon>Miscanthus</taxon>
    </lineage>
</organism>
<evidence type="ECO:0000256" key="1">
    <source>
        <dbReference type="SAM" id="MobiDB-lite"/>
    </source>
</evidence>
<sequence>MDGEDGHYPRTINEELVELGQLPNDVDDMGDVAALLFGSNAAPINLEEAAPASGVAASNDNDSLASSSNGKRRSAVWGDFDEVIENIDGFK</sequence>